<name>A0A1Y3YYB7_9BACE</name>
<gene>
    <name evidence="1" type="ORF">B5F97_12075</name>
</gene>
<dbReference type="EMBL" id="NFII01000011">
    <property type="protein sequence ID" value="OUO00468.1"/>
    <property type="molecule type" value="Genomic_DNA"/>
</dbReference>
<sequence>MEVKNGIIIDGVLHELAEARGLSLKQQCDNCSLCALCKNEFIDPLCNLAVSGMTIFINSGKVNIEKREEKSCVIQ</sequence>
<protein>
    <submittedName>
        <fullName evidence="1">Uncharacterized protein</fullName>
    </submittedName>
</protein>
<accession>A0A1Y3YYB7</accession>
<proteinExistence type="predicted"/>
<evidence type="ECO:0000313" key="1">
    <source>
        <dbReference type="EMBL" id="OUO00468.1"/>
    </source>
</evidence>
<dbReference type="AlphaFoldDB" id="A0A1Y3YYB7"/>
<reference evidence="2" key="1">
    <citation type="submission" date="2017-04" db="EMBL/GenBank/DDBJ databases">
        <title>Function of individual gut microbiota members based on whole genome sequencing of pure cultures obtained from chicken caecum.</title>
        <authorList>
            <person name="Medvecky M."/>
            <person name="Cejkova D."/>
            <person name="Polansky O."/>
            <person name="Karasova D."/>
            <person name="Kubasova T."/>
            <person name="Cizek A."/>
            <person name="Rychlik I."/>
        </authorList>
    </citation>
    <scope>NUCLEOTIDE SEQUENCE [LARGE SCALE GENOMIC DNA]</scope>
    <source>
        <strain evidence="2">An43</strain>
    </source>
</reference>
<dbReference type="Proteomes" id="UP000195386">
    <property type="component" value="Unassembled WGS sequence"/>
</dbReference>
<comment type="caution">
    <text evidence="1">The sequence shown here is derived from an EMBL/GenBank/DDBJ whole genome shotgun (WGS) entry which is preliminary data.</text>
</comment>
<organism evidence="1 2">
    <name type="scientific">Bacteroides clarus</name>
    <dbReference type="NCBI Taxonomy" id="626929"/>
    <lineage>
        <taxon>Bacteria</taxon>
        <taxon>Pseudomonadati</taxon>
        <taxon>Bacteroidota</taxon>
        <taxon>Bacteroidia</taxon>
        <taxon>Bacteroidales</taxon>
        <taxon>Bacteroidaceae</taxon>
        <taxon>Bacteroides</taxon>
    </lineage>
</organism>
<evidence type="ECO:0000313" key="2">
    <source>
        <dbReference type="Proteomes" id="UP000195386"/>
    </source>
</evidence>
<dbReference type="RefSeq" id="WP_087426428.1">
    <property type="nucleotide sequence ID" value="NZ_NFII01000011.1"/>
</dbReference>